<gene>
    <name evidence="1" type="ORF">SAMN05443244_0598</name>
</gene>
<evidence type="ECO:0000313" key="2">
    <source>
        <dbReference type="Proteomes" id="UP000182409"/>
    </source>
</evidence>
<organism evidence="1 2">
    <name type="scientific">Terriglobus roseus</name>
    <dbReference type="NCBI Taxonomy" id="392734"/>
    <lineage>
        <taxon>Bacteria</taxon>
        <taxon>Pseudomonadati</taxon>
        <taxon>Acidobacteriota</taxon>
        <taxon>Terriglobia</taxon>
        <taxon>Terriglobales</taxon>
        <taxon>Acidobacteriaceae</taxon>
        <taxon>Terriglobus</taxon>
    </lineage>
</organism>
<evidence type="ECO:0000313" key="1">
    <source>
        <dbReference type="EMBL" id="SEB45299.1"/>
    </source>
</evidence>
<dbReference type="AlphaFoldDB" id="A0A1H4JG23"/>
<reference evidence="1 2" key="1">
    <citation type="submission" date="2016-10" db="EMBL/GenBank/DDBJ databases">
        <authorList>
            <person name="de Groot N.N."/>
        </authorList>
    </citation>
    <scope>NUCLEOTIDE SEQUENCE [LARGE SCALE GENOMIC DNA]</scope>
    <source>
        <strain evidence="1 2">AB35.6</strain>
    </source>
</reference>
<name>A0A1H4JG23_9BACT</name>
<dbReference type="Proteomes" id="UP000182409">
    <property type="component" value="Unassembled WGS sequence"/>
</dbReference>
<dbReference type="EMBL" id="FNSD01000001">
    <property type="protein sequence ID" value="SEB45299.1"/>
    <property type="molecule type" value="Genomic_DNA"/>
</dbReference>
<accession>A0A1H4JG23</accession>
<proteinExistence type="predicted"/>
<sequence length="38" mass="4495">MIQIRVDINRDMTQLRDSIHRDTISLRERVAVVEAENT</sequence>
<protein>
    <submittedName>
        <fullName evidence="1">Uncharacterized protein</fullName>
    </submittedName>
</protein>